<dbReference type="Proteomes" id="UP000011713">
    <property type="component" value="Unassembled WGS sequence"/>
</dbReference>
<comment type="similarity">
    <text evidence="2">Belongs to the Necrosis inducing protein (NPP1) family.</text>
</comment>
<dbReference type="EMBL" id="JH598467">
    <property type="status" value="NOT_ANNOTATED_CDS"/>
    <property type="molecule type" value="Genomic_DNA"/>
</dbReference>
<dbReference type="VEuPathDB" id="FungiDB:HpaG808078"/>
<keyword evidence="6" id="KW-1185">Reference proteome</keyword>
<comment type="subcellular location">
    <subcellularLocation>
        <location evidence="1">Secreted</location>
    </subcellularLocation>
</comment>
<dbReference type="eggNOG" id="ENOG502RGVN">
    <property type="taxonomic scope" value="Eukaryota"/>
</dbReference>
<evidence type="ECO:0000313" key="6">
    <source>
        <dbReference type="Proteomes" id="UP000011713"/>
    </source>
</evidence>
<dbReference type="InParanoid" id="M4BNU0"/>
<evidence type="ECO:0000313" key="5">
    <source>
        <dbReference type="EnsemblProtists" id="HpaP808078"/>
    </source>
</evidence>
<evidence type="ECO:0000256" key="2">
    <source>
        <dbReference type="ARBA" id="ARBA00009520"/>
    </source>
</evidence>
<proteinExistence type="inferred from homology"/>
<accession>M4BNU0</accession>
<dbReference type="PANTHER" id="PTHR33657">
    <property type="entry name" value="DOMAIN PROTEIN, PUTATIVE (AFU_ORTHOLOGUE AFUA_5G00600)-RELATED"/>
    <property type="match status" value="1"/>
</dbReference>
<dbReference type="STRING" id="559515.M4BNU0"/>
<keyword evidence="3" id="KW-0964">Secreted</keyword>
<reference evidence="6" key="1">
    <citation type="journal article" date="2010" name="Science">
        <title>Signatures of adaptation to obligate biotrophy in the Hyaloperonospora arabidopsidis genome.</title>
        <authorList>
            <person name="Baxter L."/>
            <person name="Tripathy S."/>
            <person name="Ishaque N."/>
            <person name="Boot N."/>
            <person name="Cabral A."/>
            <person name="Kemen E."/>
            <person name="Thines M."/>
            <person name="Ah-Fong A."/>
            <person name="Anderson R."/>
            <person name="Badejoko W."/>
            <person name="Bittner-Eddy P."/>
            <person name="Boore J.L."/>
            <person name="Chibucos M.C."/>
            <person name="Coates M."/>
            <person name="Dehal P."/>
            <person name="Delehaunty K."/>
            <person name="Dong S."/>
            <person name="Downton P."/>
            <person name="Dumas B."/>
            <person name="Fabro G."/>
            <person name="Fronick C."/>
            <person name="Fuerstenberg S.I."/>
            <person name="Fulton L."/>
            <person name="Gaulin E."/>
            <person name="Govers F."/>
            <person name="Hughes L."/>
            <person name="Humphray S."/>
            <person name="Jiang R.H."/>
            <person name="Judelson H."/>
            <person name="Kamoun S."/>
            <person name="Kyung K."/>
            <person name="Meijer H."/>
            <person name="Minx P."/>
            <person name="Morris P."/>
            <person name="Nelson J."/>
            <person name="Phuntumart V."/>
            <person name="Qutob D."/>
            <person name="Rehmany A."/>
            <person name="Rougon-Cardoso A."/>
            <person name="Ryden P."/>
            <person name="Torto-Alalibo T."/>
            <person name="Studholme D."/>
            <person name="Wang Y."/>
            <person name="Win J."/>
            <person name="Wood J."/>
            <person name="Clifton S.W."/>
            <person name="Rogers J."/>
            <person name="Van den Ackerveken G."/>
            <person name="Jones J.D."/>
            <person name="McDowell J.M."/>
            <person name="Beynon J."/>
            <person name="Tyler B.M."/>
        </authorList>
    </citation>
    <scope>NUCLEOTIDE SEQUENCE [LARGE SCALE GENOMIC DNA]</scope>
    <source>
        <strain evidence="6">Emoy2</strain>
    </source>
</reference>
<dbReference type="HOGENOM" id="CLU_062263_2_0_1"/>
<sequence length="148" mass="16913">MFSWYFPKGFHDRKASRRHDWASVVIWLDNPARKTQKILRVSLSISDTEYKKIVHIPPIFFAGNRGNMRYGNVGGRGSNSSVKVYHGTKTSCGSFLRLSQYEGEYQDLIMWNQLPNVSRAALEDPKNFGDARVPFTDANFDKSLGMAF</sequence>
<evidence type="ECO:0000256" key="4">
    <source>
        <dbReference type="ARBA" id="ARBA00023026"/>
    </source>
</evidence>
<dbReference type="InterPro" id="IPR008701">
    <property type="entry name" value="NPP1"/>
</dbReference>
<reference evidence="5" key="2">
    <citation type="submission" date="2015-06" db="UniProtKB">
        <authorList>
            <consortium name="EnsemblProtists"/>
        </authorList>
    </citation>
    <scope>IDENTIFICATION</scope>
    <source>
        <strain evidence="5">Emoy2</strain>
    </source>
</reference>
<name>M4BNU0_HYAAE</name>
<dbReference type="OMA" id="KETKIWP"/>
<dbReference type="GO" id="GO:0005576">
    <property type="term" value="C:extracellular region"/>
    <property type="evidence" value="ECO:0007669"/>
    <property type="project" value="UniProtKB-SubCell"/>
</dbReference>
<keyword evidence="4" id="KW-0843">Virulence</keyword>
<evidence type="ECO:0008006" key="7">
    <source>
        <dbReference type="Google" id="ProtNLM"/>
    </source>
</evidence>
<protein>
    <recommendedName>
        <fullName evidence="7">Nep1-like protein</fullName>
    </recommendedName>
</protein>
<evidence type="ECO:0000256" key="1">
    <source>
        <dbReference type="ARBA" id="ARBA00004613"/>
    </source>
</evidence>
<evidence type="ECO:0000256" key="3">
    <source>
        <dbReference type="ARBA" id="ARBA00022525"/>
    </source>
</evidence>
<dbReference type="Pfam" id="PF05630">
    <property type="entry name" value="NPP1"/>
    <property type="match status" value="1"/>
</dbReference>
<dbReference type="EnsemblProtists" id="HpaT808078">
    <property type="protein sequence ID" value="HpaP808078"/>
    <property type="gene ID" value="HpaG808078"/>
</dbReference>
<organism evidence="5 6">
    <name type="scientific">Hyaloperonospora arabidopsidis (strain Emoy2)</name>
    <name type="common">Downy mildew agent</name>
    <name type="synonym">Peronospora arabidopsidis</name>
    <dbReference type="NCBI Taxonomy" id="559515"/>
    <lineage>
        <taxon>Eukaryota</taxon>
        <taxon>Sar</taxon>
        <taxon>Stramenopiles</taxon>
        <taxon>Oomycota</taxon>
        <taxon>Peronosporomycetes</taxon>
        <taxon>Peronosporales</taxon>
        <taxon>Peronosporaceae</taxon>
        <taxon>Hyaloperonospora</taxon>
    </lineage>
</organism>
<dbReference type="PANTHER" id="PTHR33657:SF8">
    <property type="entry name" value="DOMAIN PROTEIN, PUTATIVE (AFU_ORTHOLOGUE AFUA_5G00600)-RELATED"/>
    <property type="match status" value="1"/>
</dbReference>
<dbReference type="AlphaFoldDB" id="M4BNU0"/>